<accession>A0A9N8M9Y0</accession>
<feature type="region of interest" description="Disordered" evidence="1">
    <location>
        <begin position="52"/>
        <end position="72"/>
    </location>
</feature>
<dbReference type="Proteomes" id="UP000836404">
    <property type="component" value="Unassembled WGS sequence"/>
</dbReference>
<feature type="region of interest" description="Disordered" evidence="1">
    <location>
        <begin position="631"/>
        <end position="673"/>
    </location>
</feature>
<feature type="compositionally biased region" description="Basic residues" evidence="1">
    <location>
        <begin position="105"/>
        <end position="121"/>
    </location>
</feature>
<evidence type="ECO:0000256" key="1">
    <source>
        <dbReference type="SAM" id="MobiDB-lite"/>
    </source>
</evidence>
<feature type="compositionally biased region" description="Polar residues" evidence="1">
    <location>
        <begin position="55"/>
        <end position="68"/>
    </location>
</feature>
<dbReference type="Pfam" id="PF18802">
    <property type="entry name" value="CxC1"/>
    <property type="match status" value="1"/>
</dbReference>
<evidence type="ECO:0000259" key="2">
    <source>
        <dbReference type="Pfam" id="PF18802"/>
    </source>
</evidence>
<dbReference type="AlphaFoldDB" id="A0A9N8M9Y0"/>
<dbReference type="PANTHER" id="PTHR33096">
    <property type="entry name" value="CXC2 DOMAIN-CONTAINING PROTEIN"/>
    <property type="match status" value="1"/>
</dbReference>
<feature type="compositionally biased region" description="Basic and acidic residues" evidence="1">
    <location>
        <begin position="662"/>
        <end position="671"/>
    </location>
</feature>
<feature type="compositionally biased region" description="Basic residues" evidence="1">
    <location>
        <begin position="985"/>
        <end position="996"/>
    </location>
</feature>
<keyword evidence="4" id="KW-1185">Reference proteome</keyword>
<sequence>MPVVRAHKRMSRKVTEAAPRRAIWSHKATGSGTRPTFTLQNRSARPLSNIFAADSVSTGTQDPSTSVPSRDDDWVDYGDCNEGFPPSADLIQTDVPRASQPGYGRKGRRQQRTVRRKSHKRRENKAFNVWAEALHTLVIPYLEATSRNLPGPAQWASLQCSCYSLHSQSFRETAPPSSHIALFNFESVAMQPLWSCSNYMLAVLVRAGLFPATPVRPQAAFSFGLLRFFRSLQDNSRVGAFNFMNALVQFFGDGTSLMAACAAIPSQDVARRQLRASSNWFHALETHSLATVQQPHPRPVTMLPTQAEPMVVAKLQRPFLREDDLSPSLDDLCSRCPACFGHFGSNLESSTAARADNEAEPQLIICLDGNFQHKRRRKNDAVNRNPLPPSYFLSDRQLETAKHHFESLSSQLGPATGCGSHVKAAIDQMVKTTLGPFDIGGVFGMTCRHGAPLFLADVKESGEAHYYAYALIQHLVDTCGIKLRTLGICYDISCKIDVSPRMKKAFQRQPVKVAYAVSLFHVYGHDYTCQLKYSPRRMPGFGLTDGESLERLWSALSDLVSLTRGMTTVQRRDTLCSHLSKLSTQHRTNSVRLLAKRLQRVISLFQQGIHALRELRPLVFDIKTTLEKTNKPSLAAQASTSTSSTLDRPPPSSSSTSVQHADTSKDEEYIRRAGIPPDLTGVSVYLHGKAVARREAAFQPASKRKKNRAKRKDMEQSSTVLNEVQRARERLADATERLSEQAQALHLPLAQWHALTDSIRRRQSDHNHALQARLSVSKAGTSKKAKALLQPFNDAVKSYSDVSKANGRLLLPDADERATRSEPNSVLATVDPVHITVEALFDRETLIYLAGLVTAPDFTIEPWVSSPVLADAMDRLELLLRLQEERRRIDVEVRNAFAWVAREQARLSQLHQHTASIAVKAHLGRLHAKLKALETFWRPHADVVAALLASDSYSQTGVPSILHDNPDSDVERDGIFTQDIDRLSRTLHPRRPRRRLPQLSAPAPLHVQRMNVDPGAIDPPSDNTGTPMDDGEERDGEGSSADDNFLNIIDLNDLADSDDLTDSGYWTEPEDVSGAEEDEETDADNSEEDRFPSSSSESWAALTVSTLPRSTCGVNANALDYELIIVDDASPDGLRTSHASLPLSTDKSASSSVLAQENSVSVQKQHCLRTLPHA</sequence>
<feature type="region of interest" description="Disordered" evidence="1">
    <location>
        <begin position="695"/>
        <end position="718"/>
    </location>
</feature>
<dbReference type="PANTHER" id="PTHR33096:SF1">
    <property type="entry name" value="CXC1-LIKE CYSTEINE CLUSTER ASSOCIATED WITH KDZ TRANSPOSASES DOMAIN-CONTAINING PROTEIN"/>
    <property type="match status" value="1"/>
</dbReference>
<dbReference type="InterPro" id="IPR041320">
    <property type="entry name" value="CxC1"/>
</dbReference>
<dbReference type="Pfam" id="PF18758">
    <property type="entry name" value="KDZ"/>
    <property type="match status" value="1"/>
</dbReference>
<reference evidence="3 4" key="1">
    <citation type="submission" date="2020-10" db="EMBL/GenBank/DDBJ databases">
        <authorList>
            <person name="Sedaghatjoo S."/>
        </authorList>
    </citation>
    <scope>NUCLEOTIDE SEQUENCE [LARGE SCALE GENOMIC DNA]</scope>
    <source>
        <strain evidence="3 4">LLFL</strain>
    </source>
</reference>
<evidence type="ECO:0000313" key="3">
    <source>
        <dbReference type="EMBL" id="CAD6965730.1"/>
    </source>
</evidence>
<evidence type="ECO:0000313" key="4">
    <source>
        <dbReference type="Proteomes" id="UP000836404"/>
    </source>
</evidence>
<protein>
    <recommendedName>
        <fullName evidence="2">CxC1-like cysteine cluster associated with KDZ transposases domain-containing protein</fullName>
    </recommendedName>
</protein>
<feature type="domain" description="CxC1-like cysteine cluster associated with KDZ transposases" evidence="2">
    <location>
        <begin position="195"/>
        <end position="251"/>
    </location>
</feature>
<comment type="caution">
    <text evidence="3">The sequence shown here is derived from an EMBL/GenBank/DDBJ whole genome shotgun (WGS) entry which is preliminary data.</text>
</comment>
<dbReference type="EMBL" id="CAJHJF010008248">
    <property type="protein sequence ID" value="CAD6965730.1"/>
    <property type="molecule type" value="Genomic_DNA"/>
</dbReference>
<name>A0A9N8M9Y0_9BASI</name>
<feature type="region of interest" description="Disordered" evidence="1">
    <location>
        <begin position="981"/>
        <end position="1044"/>
    </location>
</feature>
<proteinExistence type="predicted"/>
<feature type="compositionally biased region" description="Acidic residues" evidence="1">
    <location>
        <begin position="1068"/>
        <end position="1087"/>
    </location>
</feature>
<dbReference type="InterPro" id="IPR040521">
    <property type="entry name" value="KDZ"/>
</dbReference>
<feature type="region of interest" description="Disordered" evidence="1">
    <location>
        <begin position="86"/>
        <end position="121"/>
    </location>
</feature>
<feature type="compositionally biased region" description="Basic residues" evidence="1">
    <location>
        <begin position="702"/>
        <end position="711"/>
    </location>
</feature>
<feature type="compositionally biased region" description="Low complexity" evidence="1">
    <location>
        <begin position="633"/>
        <end position="646"/>
    </location>
</feature>
<feature type="region of interest" description="Disordered" evidence="1">
    <location>
        <begin position="1057"/>
        <end position="1098"/>
    </location>
</feature>
<gene>
    <name evidence="3" type="ORF">JKILLFL_G8734</name>
</gene>
<organism evidence="3 4">
    <name type="scientific">Tilletia laevis</name>
    <dbReference type="NCBI Taxonomy" id="157183"/>
    <lineage>
        <taxon>Eukaryota</taxon>
        <taxon>Fungi</taxon>
        <taxon>Dikarya</taxon>
        <taxon>Basidiomycota</taxon>
        <taxon>Ustilaginomycotina</taxon>
        <taxon>Exobasidiomycetes</taxon>
        <taxon>Tilletiales</taxon>
        <taxon>Tilletiaceae</taxon>
        <taxon>Tilletia</taxon>
    </lineage>
</organism>